<dbReference type="Proteomes" id="UP000779508">
    <property type="component" value="Unassembled WGS sequence"/>
</dbReference>
<reference evidence="9 10" key="1">
    <citation type="submission" date="2021-06" db="EMBL/GenBank/DDBJ databases">
        <authorList>
            <person name="Sun Q."/>
            <person name="Li D."/>
        </authorList>
    </citation>
    <scope>NUCLEOTIDE SEQUENCE [LARGE SCALE GENOMIC DNA]</scope>
    <source>
        <strain evidence="9 10">MSJ-5</strain>
    </source>
</reference>
<dbReference type="RefSeq" id="WP_216415152.1">
    <property type="nucleotide sequence ID" value="NZ_JAHLQK010000001.1"/>
</dbReference>
<feature type="transmembrane region" description="Helical" evidence="7">
    <location>
        <begin position="141"/>
        <end position="160"/>
    </location>
</feature>
<evidence type="ECO:0000256" key="2">
    <source>
        <dbReference type="ARBA" id="ARBA00010792"/>
    </source>
</evidence>
<dbReference type="EMBL" id="JAHLQK010000001">
    <property type="protein sequence ID" value="MBU5675694.1"/>
    <property type="molecule type" value="Genomic_DNA"/>
</dbReference>
<keyword evidence="4 7" id="KW-0812">Transmembrane</keyword>
<evidence type="ECO:0000313" key="9">
    <source>
        <dbReference type="EMBL" id="MBU5675694.1"/>
    </source>
</evidence>
<organism evidence="9 10">
    <name type="scientific">Alkaliphilus flagellatus</name>
    <dbReference type="NCBI Taxonomy" id="2841507"/>
    <lineage>
        <taxon>Bacteria</taxon>
        <taxon>Bacillati</taxon>
        <taxon>Bacillota</taxon>
        <taxon>Clostridia</taxon>
        <taxon>Peptostreptococcales</taxon>
        <taxon>Natronincolaceae</taxon>
        <taxon>Alkaliphilus</taxon>
    </lineage>
</organism>
<feature type="transmembrane region" description="Helical" evidence="7">
    <location>
        <begin position="166"/>
        <end position="191"/>
    </location>
</feature>
<feature type="transmembrane region" description="Helical" evidence="7">
    <location>
        <begin position="12"/>
        <end position="30"/>
    </location>
</feature>
<proteinExistence type="inferred from homology"/>
<evidence type="ECO:0000259" key="8">
    <source>
        <dbReference type="Pfam" id="PF09335"/>
    </source>
</evidence>
<accession>A0ABS6G0G7</accession>
<dbReference type="PANTHER" id="PTHR42709:SF6">
    <property type="entry name" value="UNDECAPRENYL PHOSPHATE TRANSPORTER A"/>
    <property type="match status" value="1"/>
</dbReference>
<comment type="caution">
    <text evidence="9">The sequence shown here is derived from an EMBL/GenBank/DDBJ whole genome shotgun (WGS) entry which is preliminary data.</text>
</comment>
<protein>
    <submittedName>
        <fullName evidence="9">DedA family protein</fullName>
    </submittedName>
</protein>
<evidence type="ECO:0000256" key="5">
    <source>
        <dbReference type="ARBA" id="ARBA00022989"/>
    </source>
</evidence>
<keyword evidence="10" id="KW-1185">Reference proteome</keyword>
<keyword evidence="6 7" id="KW-0472">Membrane</keyword>
<dbReference type="InterPro" id="IPR032816">
    <property type="entry name" value="VTT_dom"/>
</dbReference>
<comment type="similarity">
    <text evidence="2">Belongs to the DedA family.</text>
</comment>
<dbReference type="InterPro" id="IPR051311">
    <property type="entry name" value="DedA_domain"/>
</dbReference>
<name>A0ABS6G0G7_9FIRM</name>
<keyword evidence="5 7" id="KW-1133">Transmembrane helix</keyword>
<evidence type="ECO:0000256" key="6">
    <source>
        <dbReference type="ARBA" id="ARBA00023136"/>
    </source>
</evidence>
<sequence length="208" mass="23712">MQEFILEIINKFGYLGVFLLITVENLFPPIPSEIILTFSGFATTISDMKIWTSVVSATLGSVLGAIILYMIGRLLNMERLERLFDSRLGRALHLKKEDVRKAESWFGKYDKKAIFFCRFVPIARSLISIPAGMSNMSLKPFIFLTSIGTFIWNVMLIYLGRLAGETWGIVASYMDFYSMFIVVVLGLTALISRYEFIKKRFTVNVTNL</sequence>
<feature type="transmembrane region" description="Helical" evidence="7">
    <location>
        <begin position="50"/>
        <end position="72"/>
    </location>
</feature>
<keyword evidence="3" id="KW-1003">Cell membrane</keyword>
<feature type="domain" description="VTT" evidence="8">
    <location>
        <begin position="30"/>
        <end position="161"/>
    </location>
</feature>
<evidence type="ECO:0000256" key="3">
    <source>
        <dbReference type="ARBA" id="ARBA00022475"/>
    </source>
</evidence>
<evidence type="ECO:0000256" key="7">
    <source>
        <dbReference type="SAM" id="Phobius"/>
    </source>
</evidence>
<evidence type="ECO:0000256" key="4">
    <source>
        <dbReference type="ARBA" id="ARBA00022692"/>
    </source>
</evidence>
<evidence type="ECO:0000313" key="10">
    <source>
        <dbReference type="Proteomes" id="UP000779508"/>
    </source>
</evidence>
<comment type="subcellular location">
    <subcellularLocation>
        <location evidence="1">Cell membrane</location>
        <topology evidence="1">Multi-pass membrane protein</topology>
    </subcellularLocation>
</comment>
<gene>
    <name evidence="9" type="ORF">KQI88_04625</name>
</gene>
<evidence type="ECO:0000256" key="1">
    <source>
        <dbReference type="ARBA" id="ARBA00004651"/>
    </source>
</evidence>
<dbReference type="PANTHER" id="PTHR42709">
    <property type="entry name" value="ALKALINE PHOSPHATASE LIKE PROTEIN"/>
    <property type="match status" value="1"/>
</dbReference>
<dbReference type="Pfam" id="PF09335">
    <property type="entry name" value="VTT_dom"/>
    <property type="match status" value="1"/>
</dbReference>